<dbReference type="EMBL" id="LCWV01000015">
    <property type="protein sequence ID" value="PWI68164.1"/>
    <property type="molecule type" value="Genomic_DNA"/>
</dbReference>
<evidence type="ECO:0000256" key="6">
    <source>
        <dbReference type="ARBA" id="ARBA00037968"/>
    </source>
</evidence>
<dbReference type="Gene3D" id="1.20.1250.20">
    <property type="entry name" value="MFS general substrate transporter like domains"/>
    <property type="match status" value="2"/>
</dbReference>
<feature type="domain" description="Major facilitator superfamily (MFS) profile" evidence="9">
    <location>
        <begin position="40"/>
        <end position="451"/>
    </location>
</feature>
<feature type="transmembrane region" description="Helical" evidence="8">
    <location>
        <begin position="199"/>
        <end position="218"/>
    </location>
</feature>
<dbReference type="InterPro" id="IPR036259">
    <property type="entry name" value="MFS_trans_sf"/>
</dbReference>
<evidence type="ECO:0000256" key="8">
    <source>
        <dbReference type="SAM" id="Phobius"/>
    </source>
</evidence>
<feature type="transmembrane region" description="Helical" evidence="8">
    <location>
        <begin position="132"/>
        <end position="156"/>
    </location>
</feature>
<proteinExistence type="inferred from homology"/>
<evidence type="ECO:0000313" key="11">
    <source>
        <dbReference type="Proteomes" id="UP000245956"/>
    </source>
</evidence>
<keyword evidence="4 8" id="KW-1133">Transmembrane helix</keyword>
<keyword evidence="2" id="KW-0813">Transport</keyword>
<feature type="transmembrane region" description="Helical" evidence="8">
    <location>
        <begin position="83"/>
        <end position="100"/>
    </location>
</feature>
<feature type="transmembrane region" description="Helical" evidence="8">
    <location>
        <begin position="168"/>
        <end position="187"/>
    </location>
</feature>
<comment type="similarity">
    <text evidence="6">Belongs to the major facilitator superfamily. Allantoate permease family.</text>
</comment>
<dbReference type="PANTHER" id="PTHR43791:SF103">
    <property type="entry name" value="MAJOR FACILITATOR SUPERFAMILY (MFS) PROFILE DOMAIN-CONTAINING PROTEIN-RELATED"/>
    <property type="match status" value="1"/>
</dbReference>
<evidence type="ECO:0000256" key="5">
    <source>
        <dbReference type="ARBA" id="ARBA00023136"/>
    </source>
</evidence>
<dbReference type="InterPro" id="IPR020846">
    <property type="entry name" value="MFS_dom"/>
</dbReference>
<dbReference type="SUPFAM" id="SSF52540">
    <property type="entry name" value="P-loop containing nucleoside triphosphate hydrolases"/>
    <property type="match status" value="1"/>
</dbReference>
<accession>A0A2U3E0Z2</accession>
<comment type="caution">
    <text evidence="10">The sequence shown here is derived from an EMBL/GenBank/DDBJ whole genome shotgun (WGS) entry which is preliminary data.</text>
</comment>
<feature type="region of interest" description="Disordered" evidence="7">
    <location>
        <begin position="1506"/>
        <end position="1525"/>
    </location>
</feature>
<feature type="transmembrane region" description="Helical" evidence="8">
    <location>
        <begin position="107"/>
        <end position="126"/>
    </location>
</feature>
<dbReference type="GO" id="GO:0022857">
    <property type="term" value="F:transmembrane transporter activity"/>
    <property type="evidence" value="ECO:0007669"/>
    <property type="project" value="InterPro"/>
</dbReference>
<evidence type="ECO:0000313" key="10">
    <source>
        <dbReference type="EMBL" id="PWI68164.1"/>
    </source>
</evidence>
<evidence type="ECO:0000256" key="7">
    <source>
        <dbReference type="SAM" id="MobiDB-lite"/>
    </source>
</evidence>
<feature type="region of interest" description="Disordered" evidence="7">
    <location>
        <begin position="624"/>
        <end position="646"/>
    </location>
</feature>
<organism evidence="10 11">
    <name type="scientific">Purpureocillium lilacinum</name>
    <name type="common">Paecilomyces lilacinus</name>
    <dbReference type="NCBI Taxonomy" id="33203"/>
    <lineage>
        <taxon>Eukaryota</taxon>
        <taxon>Fungi</taxon>
        <taxon>Dikarya</taxon>
        <taxon>Ascomycota</taxon>
        <taxon>Pezizomycotina</taxon>
        <taxon>Sordariomycetes</taxon>
        <taxon>Hypocreomycetidae</taxon>
        <taxon>Hypocreales</taxon>
        <taxon>Ophiocordycipitaceae</taxon>
        <taxon>Purpureocillium</taxon>
    </lineage>
</organism>
<name>A0A2U3E0Z2_PURLI</name>
<feature type="transmembrane region" description="Helical" evidence="8">
    <location>
        <begin position="425"/>
        <end position="446"/>
    </location>
</feature>
<evidence type="ECO:0000256" key="4">
    <source>
        <dbReference type="ARBA" id="ARBA00022989"/>
    </source>
</evidence>
<dbReference type="InterPro" id="IPR011701">
    <property type="entry name" value="MFS"/>
</dbReference>
<protein>
    <recommendedName>
        <fullName evidence="9">Major facilitator superfamily (MFS) profile domain-containing protein</fullName>
    </recommendedName>
</protein>
<feature type="transmembrane region" description="Helical" evidence="8">
    <location>
        <begin position="333"/>
        <end position="349"/>
    </location>
</feature>
<dbReference type="Gene3D" id="3.40.50.300">
    <property type="entry name" value="P-loop containing nucleotide triphosphate hydrolases"/>
    <property type="match status" value="2"/>
</dbReference>
<keyword evidence="5 8" id="KW-0472">Membrane</keyword>
<sequence length="1639" mass="179147">MAEKKEYTKDEEIVAAGTVSAEQLTPEEDKRLLRKIDMCLLPVMAFSYMFQFLDKSALGFTAIMGLREDLRLSGQDFSWASSIYYFGYLIASYPAGMIMVRWKVGKTIAVAVVFWGAMLMLTAATSNAAGLLAVRFLLGVCESPIAPGLTVIVAMWYKRSEQPLRHAAWFLGNTTAGVVGGLTAYGIGHVQSIATWKAVFLIFGGATVAWSVGVFFLLPDVPMTAYFLSEEDRAKAVARVTENQTGIKNNHFKWHQCREALLDPKTWFIVLIQTCGNIPNGGIHSFGSIVIEEGLGFDTLPTLLLTSASYLSQLILVLLATGGSTYFRNTRTYFMMFNFALAIVGSCMVRQLPPEQKWSRYGGYCLILAFSANFPLVMSLASGNFGGFTKKMTVNATSFVVYCAGNIIGPQLFFAREAPKYTSGFMAMIVCFGVGLISCVLLRVYLARENRRRDTLSIGGDAEAETVDAGLMANLMDKTDKEIPQFRLPIAVRPRGIVLPEVDMPGAFAGCDARTTRQLRTAGRPLIKFAHRCLDPPPFFPSHTPTVSESPAGDLCLLRLRIFPAAFSKTFSSSSCSLRFRGVDEPDGTTFSEEYSESLTLVVLGRWPFASCLHGKRLSIMTSPTSNVSPAEGQEQAAPVADATPQETKSKTLLRPCALLLGNAVFGGGVKFDGIIHIALVSTCPPGQDPWIGLELHFPIGPLNEDNGFGMIHHVMSGPYTVKPATTHRVRVKFPRDKFDCVATSASADLVSRMSTAFKDLTILELRLHSDAKITIEGYGVPFANQYHPCGEWLNENIPMVEGLSLLDVLEQRTFRIAVALSVDVAKRHVDYTRLPSPSKNAPGQGMDLDKSDHSLHGNVDMAFHDDLLRGVGFHRSLCENDLATKEQATDNSTPRLSHACLPVINLLGIPEDLVDALMEDVLPEDRARYRKYLSGRPLGFGVITGGPGFGKTTTLAIGTIAMVYSLGRIYCSAPTQTAVDKFASRLQQIASAVAARCSASRPVGNQVRKPLIVRPHAISDELFAFKHLLQHPQDIDGAVKTTDYAVSSDSNLHLSLAFWVLVALRSKATERFDVGAMPDALGWFYDSTHSNPGLWRIRDMATGFMDWAQYCEGEMVPDDRIVSAMQSVLRSADVVCATPAMSLLHNIAEWKKRSTGVAVDEASSVKDLSTIWTKGLPCLLAGDEYQPSADFEDIPNIFGNDTQRVGDHPLCPGPNGNVLPFMFFKATGWPIYRLRTQLRMAEGLFDLCHSEVYNEIPLVYGPRSDIGLPHHKIGRDLEAFLKGRFPDISPAPDGSLQPVFVHCKGSFCNRQTYESLDQVKIALDLARDFVSCQAVDPRQIIIMSTSLANVGLVSRHRASPEYASLADMPPASMFEPGRQGDIVFLVMGTSKTSGPGFTTNQQRLNVMLSRHRCGLVVFGDINVAGPVDGTGTTRAKTLGKRAKKEDHYTFSVVGEDGKKHWMKAGMLHNVYKALYKAGRVVTVGVGRPQPEGHSGLDIEVSAPAPKRASVSAADRETTTAFGPTTRPRISRLRKANAEGGLQSCDERRSIAHNAKDAARYKQSQGLCEWISIRAARPSAVAWGRGSSKRSAQNHCFCAALASRQLPNATAGARARPPILSSRMRGTIDTESWASVMDI</sequence>
<dbReference type="PROSITE" id="PS50850">
    <property type="entry name" value="MFS"/>
    <property type="match status" value="1"/>
</dbReference>
<comment type="subcellular location">
    <subcellularLocation>
        <location evidence="1">Membrane</location>
        <topology evidence="1">Multi-pass membrane protein</topology>
    </subcellularLocation>
</comment>
<dbReference type="GO" id="GO:0016020">
    <property type="term" value="C:membrane"/>
    <property type="evidence" value="ECO:0007669"/>
    <property type="project" value="UniProtKB-SubCell"/>
</dbReference>
<evidence type="ECO:0000259" key="9">
    <source>
        <dbReference type="PROSITE" id="PS50850"/>
    </source>
</evidence>
<dbReference type="PANTHER" id="PTHR43791">
    <property type="entry name" value="PERMEASE-RELATED"/>
    <property type="match status" value="1"/>
</dbReference>
<dbReference type="CDD" id="cd17327">
    <property type="entry name" value="MFS_FEN2_like"/>
    <property type="match status" value="1"/>
</dbReference>
<feature type="transmembrane region" description="Helical" evidence="8">
    <location>
        <begin position="303"/>
        <end position="327"/>
    </location>
</feature>
<dbReference type="SUPFAM" id="SSF103473">
    <property type="entry name" value="MFS general substrate transporter"/>
    <property type="match status" value="1"/>
</dbReference>
<gene>
    <name evidence="10" type="ORF">PCL_01933</name>
</gene>
<evidence type="ECO:0000256" key="1">
    <source>
        <dbReference type="ARBA" id="ARBA00004141"/>
    </source>
</evidence>
<dbReference type="InterPro" id="IPR027417">
    <property type="entry name" value="P-loop_NTPase"/>
</dbReference>
<evidence type="ECO:0000256" key="3">
    <source>
        <dbReference type="ARBA" id="ARBA00022692"/>
    </source>
</evidence>
<dbReference type="Proteomes" id="UP000245956">
    <property type="component" value="Unassembled WGS sequence"/>
</dbReference>
<dbReference type="FunFam" id="1.20.1250.20:FF:000064">
    <property type="entry name" value="MFS allantoate transporter"/>
    <property type="match status" value="1"/>
</dbReference>
<dbReference type="InterPro" id="IPR041679">
    <property type="entry name" value="DNA2/NAM7-like_C"/>
</dbReference>
<keyword evidence="3 8" id="KW-0812">Transmembrane</keyword>
<evidence type="ECO:0000256" key="2">
    <source>
        <dbReference type="ARBA" id="ARBA00022448"/>
    </source>
</evidence>
<dbReference type="Pfam" id="PF13245">
    <property type="entry name" value="AAA_19"/>
    <property type="match status" value="1"/>
</dbReference>
<feature type="transmembrane region" description="Helical" evidence="8">
    <location>
        <begin position="393"/>
        <end position="413"/>
    </location>
</feature>
<reference evidence="10 11" key="1">
    <citation type="journal article" date="2016" name="Front. Microbiol.">
        <title>Genome and transcriptome sequences reveal the specific parasitism of the nematophagous Purpureocillium lilacinum 36-1.</title>
        <authorList>
            <person name="Xie J."/>
            <person name="Li S."/>
            <person name="Mo C."/>
            <person name="Xiao X."/>
            <person name="Peng D."/>
            <person name="Wang G."/>
            <person name="Xiao Y."/>
        </authorList>
    </citation>
    <scope>NUCLEOTIDE SEQUENCE [LARGE SCALE GENOMIC DNA]</scope>
    <source>
        <strain evidence="10 11">36-1</strain>
    </source>
</reference>
<dbReference type="Pfam" id="PF07690">
    <property type="entry name" value="MFS_1"/>
    <property type="match status" value="1"/>
</dbReference>
<feature type="transmembrane region" description="Helical" evidence="8">
    <location>
        <begin position="361"/>
        <end position="381"/>
    </location>
</feature>
<dbReference type="Pfam" id="PF13087">
    <property type="entry name" value="AAA_12"/>
    <property type="match status" value="1"/>
</dbReference>